<protein>
    <recommendedName>
        <fullName evidence="9">Peptidase S8/S53 domain-containing protein</fullName>
    </recommendedName>
</protein>
<dbReference type="GO" id="GO:0006508">
    <property type="term" value="P:proteolysis"/>
    <property type="evidence" value="ECO:0007669"/>
    <property type="project" value="UniProtKB-KW"/>
</dbReference>
<feature type="region of interest" description="Disordered" evidence="4">
    <location>
        <begin position="209"/>
        <end position="254"/>
    </location>
</feature>
<dbReference type="Pfam" id="PF00082">
    <property type="entry name" value="Peptidase_S8"/>
    <property type="match status" value="1"/>
</dbReference>
<dbReference type="InterPro" id="IPR023828">
    <property type="entry name" value="Peptidase_S8_Ser-AS"/>
</dbReference>
<dbReference type="Proteomes" id="UP001152087">
    <property type="component" value="Unassembled WGS sequence"/>
</dbReference>
<evidence type="ECO:0000256" key="1">
    <source>
        <dbReference type="ARBA" id="ARBA00022670"/>
    </source>
</evidence>
<dbReference type="PANTHER" id="PTHR35186">
    <property type="entry name" value="ANK_REP_REGION DOMAIN-CONTAINING PROTEIN"/>
    <property type="match status" value="1"/>
</dbReference>
<organism evidence="7 8">
    <name type="scientific">Fusarium falciforme</name>
    <dbReference type="NCBI Taxonomy" id="195108"/>
    <lineage>
        <taxon>Eukaryota</taxon>
        <taxon>Fungi</taxon>
        <taxon>Dikarya</taxon>
        <taxon>Ascomycota</taxon>
        <taxon>Pezizomycotina</taxon>
        <taxon>Sordariomycetes</taxon>
        <taxon>Hypocreomycetidae</taxon>
        <taxon>Hypocreales</taxon>
        <taxon>Nectriaceae</taxon>
        <taxon>Fusarium</taxon>
        <taxon>Fusarium solani species complex</taxon>
    </lineage>
</organism>
<evidence type="ECO:0008006" key="9">
    <source>
        <dbReference type="Google" id="ProtNLM"/>
    </source>
</evidence>
<accession>A0A9W8R462</accession>
<sequence length="844" mass="94810">MSASGVSKGASKTPPQPQNSAKLNLDLLPDDGHYTCAMSSDRVKVLSDLYRFATGLLWGEVSRPDEAQTATGCDQATIDEQNDRDFLLFEAAIPSLPGVYDQLNEATWDQISDNKYGRGEDLDIRPLARIETGLANQLKRFDSRLPLPNRSQASLQTDNERDTADVEGLVRQYVTSMFENGTIDPHFQQGLVPSVRELRDEVATMAGLNEMVERLRTRSPRSAERGESDPPKRTVTESEDAKSPSESLRSPGFRPPLDVCVKAKEAQEDRVPLLLSFNSSRIWTTSEDLDFLPSRAPSHRSLEALLRFGKLKTDAELKKFRLALRLASSLCHLYLGPWLQHNLTAKDVFVFHSETADPADELEEPYVHCLLQKDWECTNQVTKAFMPYSSDRYCTFFLAFAQLLVDIAKGETSPDSSRNNPKSWYDALADEVKNNFQDETMEDYGSAIKGCIWYLKHYDSAEIETGNTIQRAQQVIRQKIVSPLQKNLSKWEDQMDQTGKFVDNDDEEESLNAVGQARGRPERAPGRQSSTGHQTTAVFTLFSKEDEEYPVMMDPFPTPGEYDFTTCMENYLEEYIQKPSKRAFEPVRVAIIDTGFYVDDDDIFLQGAEDRVIESKCFVGSSDSSEIYVAKISNSRTFNETNVEQLVGALRWAGTRADIINLSFGLGQNYLDSLSKAIDDLVQKKKLIFAAASNNGGNGSRPWPAKQPGVFCIHATNERGVANLEMNPTAMSSMDNFATLGEKIESFWRGQKRCISGTSFATPVAAAIAANVLHFARAHLEKEDADQFMRYGVMRTLMRNRMTDNGGSDGVYHYVKPWADKLWKKDAKDEEVVKVLNDVIMYGR</sequence>
<reference evidence="7" key="1">
    <citation type="submission" date="2022-09" db="EMBL/GenBank/DDBJ databases">
        <title>Fusarium specimens isolated from Avocado Roots.</title>
        <authorList>
            <person name="Stajich J."/>
            <person name="Roper C."/>
            <person name="Heimlech-Rivalta G."/>
        </authorList>
    </citation>
    <scope>NUCLEOTIDE SEQUENCE</scope>
    <source>
        <strain evidence="7">A02</strain>
    </source>
</reference>
<name>A0A9W8R462_9HYPO</name>
<dbReference type="InterPro" id="IPR036852">
    <property type="entry name" value="Peptidase_S8/S53_dom_sf"/>
</dbReference>
<keyword evidence="1" id="KW-0645">Protease</keyword>
<dbReference type="InterPro" id="IPR056002">
    <property type="entry name" value="DUF7580"/>
</dbReference>
<proteinExistence type="predicted"/>
<dbReference type="AlphaFoldDB" id="A0A9W8R462"/>
<feature type="domain" description="Peptidase S8/S53" evidence="5">
    <location>
        <begin position="615"/>
        <end position="805"/>
    </location>
</feature>
<evidence type="ECO:0000256" key="3">
    <source>
        <dbReference type="ARBA" id="ARBA00022825"/>
    </source>
</evidence>
<keyword evidence="8" id="KW-1185">Reference proteome</keyword>
<keyword evidence="2" id="KW-0378">Hydrolase</keyword>
<evidence type="ECO:0000259" key="6">
    <source>
        <dbReference type="Pfam" id="PF24476"/>
    </source>
</evidence>
<dbReference type="GO" id="GO:0004252">
    <property type="term" value="F:serine-type endopeptidase activity"/>
    <property type="evidence" value="ECO:0007669"/>
    <property type="project" value="InterPro"/>
</dbReference>
<keyword evidence="3" id="KW-0720">Serine protease</keyword>
<dbReference type="PROSITE" id="PS00138">
    <property type="entry name" value="SUBTILASE_SER"/>
    <property type="match status" value="1"/>
</dbReference>
<comment type="caution">
    <text evidence="7">The sequence shown here is derived from an EMBL/GenBank/DDBJ whole genome shotgun (WGS) entry which is preliminary data.</text>
</comment>
<feature type="domain" description="DUF7580" evidence="6">
    <location>
        <begin position="258"/>
        <end position="490"/>
    </location>
</feature>
<evidence type="ECO:0000313" key="7">
    <source>
        <dbReference type="EMBL" id="KAJ4184956.1"/>
    </source>
</evidence>
<dbReference type="CDD" id="cd00306">
    <property type="entry name" value="Peptidases_S8_S53"/>
    <property type="match status" value="1"/>
</dbReference>
<feature type="region of interest" description="Disordered" evidence="4">
    <location>
        <begin position="1"/>
        <end position="23"/>
    </location>
</feature>
<dbReference type="PANTHER" id="PTHR35186:SF4">
    <property type="entry name" value="PRION-INHIBITION AND PROPAGATION HELO DOMAIN-CONTAINING PROTEIN"/>
    <property type="match status" value="1"/>
</dbReference>
<gene>
    <name evidence="7" type="ORF">NW755_008870</name>
</gene>
<evidence type="ECO:0000256" key="4">
    <source>
        <dbReference type="SAM" id="MobiDB-lite"/>
    </source>
</evidence>
<evidence type="ECO:0000259" key="5">
    <source>
        <dbReference type="Pfam" id="PF00082"/>
    </source>
</evidence>
<dbReference type="InterPro" id="IPR000209">
    <property type="entry name" value="Peptidase_S8/S53_dom"/>
</dbReference>
<dbReference type="SUPFAM" id="SSF52743">
    <property type="entry name" value="Subtilisin-like"/>
    <property type="match status" value="1"/>
</dbReference>
<evidence type="ECO:0000256" key="2">
    <source>
        <dbReference type="ARBA" id="ARBA00022801"/>
    </source>
</evidence>
<dbReference type="EMBL" id="JAOQAV010000025">
    <property type="protein sequence ID" value="KAJ4184956.1"/>
    <property type="molecule type" value="Genomic_DNA"/>
</dbReference>
<dbReference type="Gene3D" id="3.40.50.200">
    <property type="entry name" value="Peptidase S8/S53 domain"/>
    <property type="match status" value="1"/>
</dbReference>
<dbReference type="Pfam" id="PF24476">
    <property type="entry name" value="DUF7580"/>
    <property type="match status" value="1"/>
</dbReference>
<feature type="region of interest" description="Disordered" evidence="4">
    <location>
        <begin position="500"/>
        <end position="532"/>
    </location>
</feature>
<evidence type="ECO:0000313" key="8">
    <source>
        <dbReference type="Proteomes" id="UP001152087"/>
    </source>
</evidence>
<feature type="compositionally biased region" description="Basic and acidic residues" evidence="4">
    <location>
        <begin position="211"/>
        <end position="243"/>
    </location>
</feature>